<dbReference type="AlphaFoldDB" id="A0A2P5A6R7"/>
<feature type="compositionally biased region" description="Low complexity" evidence="1">
    <location>
        <begin position="46"/>
        <end position="58"/>
    </location>
</feature>
<accession>A0A2P5A6R7</accession>
<dbReference type="EMBL" id="JXTC01001152">
    <property type="protein sequence ID" value="PON32221.1"/>
    <property type="molecule type" value="Genomic_DNA"/>
</dbReference>
<dbReference type="Proteomes" id="UP000237000">
    <property type="component" value="Unassembled WGS sequence"/>
</dbReference>
<evidence type="ECO:0000313" key="3">
    <source>
        <dbReference type="Proteomes" id="UP000237000"/>
    </source>
</evidence>
<feature type="compositionally biased region" description="Low complexity" evidence="1">
    <location>
        <begin position="1"/>
        <end position="14"/>
    </location>
</feature>
<feature type="non-terminal residue" evidence="2">
    <location>
        <position position="75"/>
    </location>
</feature>
<sequence length="75" mass="7997">MASLSTSSSMSSTAKMEIHSPILIEDNEAVGERANVETYNAQIDESPSLTAPSTLPSAGTEQTQIKRKSTRTPSQ</sequence>
<keyword evidence="3" id="KW-1185">Reference proteome</keyword>
<feature type="compositionally biased region" description="Basic residues" evidence="1">
    <location>
        <begin position="65"/>
        <end position="75"/>
    </location>
</feature>
<feature type="region of interest" description="Disordered" evidence="1">
    <location>
        <begin position="1"/>
        <end position="22"/>
    </location>
</feature>
<proteinExistence type="predicted"/>
<protein>
    <submittedName>
        <fullName evidence="2">Uncharacterized protein</fullName>
    </submittedName>
</protein>
<organism evidence="2 3">
    <name type="scientific">Trema orientale</name>
    <name type="common">Charcoal tree</name>
    <name type="synonym">Celtis orientalis</name>
    <dbReference type="NCBI Taxonomy" id="63057"/>
    <lineage>
        <taxon>Eukaryota</taxon>
        <taxon>Viridiplantae</taxon>
        <taxon>Streptophyta</taxon>
        <taxon>Embryophyta</taxon>
        <taxon>Tracheophyta</taxon>
        <taxon>Spermatophyta</taxon>
        <taxon>Magnoliopsida</taxon>
        <taxon>eudicotyledons</taxon>
        <taxon>Gunneridae</taxon>
        <taxon>Pentapetalae</taxon>
        <taxon>rosids</taxon>
        <taxon>fabids</taxon>
        <taxon>Rosales</taxon>
        <taxon>Cannabaceae</taxon>
        <taxon>Trema</taxon>
    </lineage>
</organism>
<feature type="region of interest" description="Disordered" evidence="1">
    <location>
        <begin position="38"/>
        <end position="75"/>
    </location>
</feature>
<name>A0A2P5A6R7_TREOI</name>
<reference evidence="3" key="1">
    <citation type="submission" date="2016-06" db="EMBL/GenBank/DDBJ databases">
        <title>Parallel loss of symbiosis genes in relatives of nitrogen-fixing non-legume Parasponia.</title>
        <authorList>
            <person name="Van Velzen R."/>
            <person name="Holmer R."/>
            <person name="Bu F."/>
            <person name="Rutten L."/>
            <person name="Van Zeijl A."/>
            <person name="Liu W."/>
            <person name="Santuari L."/>
            <person name="Cao Q."/>
            <person name="Sharma T."/>
            <person name="Shen D."/>
            <person name="Roswanjaya Y."/>
            <person name="Wardhani T."/>
            <person name="Kalhor M.S."/>
            <person name="Jansen J."/>
            <person name="Van den Hoogen J."/>
            <person name="Gungor B."/>
            <person name="Hartog M."/>
            <person name="Hontelez J."/>
            <person name="Verver J."/>
            <person name="Yang W.-C."/>
            <person name="Schijlen E."/>
            <person name="Repin R."/>
            <person name="Schilthuizen M."/>
            <person name="Schranz E."/>
            <person name="Heidstra R."/>
            <person name="Miyata K."/>
            <person name="Fedorova E."/>
            <person name="Kohlen W."/>
            <person name="Bisseling T."/>
            <person name="Smit S."/>
            <person name="Geurts R."/>
        </authorList>
    </citation>
    <scope>NUCLEOTIDE SEQUENCE [LARGE SCALE GENOMIC DNA]</scope>
    <source>
        <strain evidence="3">cv. RG33-2</strain>
    </source>
</reference>
<dbReference type="InParanoid" id="A0A2P5A6R7"/>
<evidence type="ECO:0000256" key="1">
    <source>
        <dbReference type="SAM" id="MobiDB-lite"/>
    </source>
</evidence>
<gene>
    <name evidence="2" type="ORF">TorRG33x02_356720</name>
</gene>
<comment type="caution">
    <text evidence="2">The sequence shown here is derived from an EMBL/GenBank/DDBJ whole genome shotgun (WGS) entry which is preliminary data.</text>
</comment>
<evidence type="ECO:0000313" key="2">
    <source>
        <dbReference type="EMBL" id="PON32221.1"/>
    </source>
</evidence>